<proteinExistence type="inferred from homology"/>
<evidence type="ECO:0000256" key="1">
    <source>
        <dbReference type="ARBA" id="ARBA00004651"/>
    </source>
</evidence>
<keyword evidence="12" id="KW-1185">Reference proteome</keyword>
<feature type="transmembrane region" description="Helical" evidence="9">
    <location>
        <begin position="333"/>
        <end position="354"/>
    </location>
</feature>
<evidence type="ECO:0000256" key="6">
    <source>
        <dbReference type="ARBA" id="ARBA00022989"/>
    </source>
</evidence>
<dbReference type="AlphaFoldDB" id="A0A842JFF7"/>
<dbReference type="PANTHER" id="PTHR30294:SF38">
    <property type="entry name" value="TRANSPORT PERMEASE PROTEIN"/>
    <property type="match status" value="1"/>
</dbReference>
<keyword evidence="3" id="KW-0813">Transport</keyword>
<accession>A0A842JFF7</accession>
<keyword evidence="6 9" id="KW-1133">Transmembrane helix</keyword>
<dbReference type="GO" id="GO:0140359">
    <property type="term" value="F:ABC-type transporter activity"/>
    <property type="evidence" value="ECO:0007669"/>
    <property type="project" value="InterPro"/>
</dbReference>
<comment type="subcellular location">
    <subcellularLocation>
        <location evidence="1">Cell membrane</location>
        <topology evidence="1">Multi-pass membrane protein</topology>
    </subcellularLocation>
</comment>
<dbReference type="GO" id="GO:0005886">
    <property type="term" value="C:plasma membrane"/>
    <property type="evidence" value="ECO:0007669"/>
    <property type="project" value="UniProtKB-SubCell"/>
</dbReference>
<keyword evidence="4" id="KW-1003">Cell membrane</keyword>
<dbReference type="PROSITE" id="PS51012">
    <property type="entry name" value="ABC_TM2"/>
    <property type="match status" value="1"/>
</dbReference>
<sequence length="424" mass="45449">MRRTLAVSRRILSQFAHDKRTLALLFVAPIVVLWLLSVLLGTDAYGPRLATVSLPADFQTALEQQDARVSDVSEQEAEDLLRNNEVAAVLRMADDSTLEVWAEGSDSTKTQAAVAVVSAALNDLQKDASERMEADIADKKAEIEQAQEDAKAAQEEMKASIEQIMLALPDAAKASLPSSLQDALDASSDGALSVDDLSIDPASYLPVQDVEVEYFHGNEDWKMFDFYGPVFIAIFLFAFTFITSGMSLVNERSAGTMTRFLATPIKPAEILGGYAIGFGTLSLVQTAVILVVALGFIGFPNEGNLALVVFAAVSMAIASVTLGLLVSGLASTAFQVIQLMLLFVVPQILLSGLFDLSGAPGWLQALGQCFPVTYGVDALRAVMLRGAGLADVGFDLAMVWGFIVLFFVLAALGFRKKHAKPMRG</sequence>
<dbReference type="InterPro" id="IPR047817">
    <property type="entry name" value="ABC2_TM_bact-type"/>
</dbReference>
<keyword evidence="5 9" id="KW-0812">Transmembrane</keyword>
<feature type="transmembrane region" description="Helical" evidence="9">
    <location>
        <begin position="21"/>
        <end position="40"/>
    </location>
</feature>
<evidence type="ECO:0000256" key="8">
    <source>
        <dbReference type="SAM" id="Coils"/>
    </source>
</evidence>
<name>A0A842JFF7_9ACTN</name>
<evidence type="ECO:0000256" key="5">
    <source>
        <dbReference type="ARBA" id="ARBA00022692"/>
    </source>
</evidence>
<dbReference type="InterPro" id="IPR013525">
    <property type="entry name" value="ABC2_TM"/>
</dbReference>
<feature type="domain" description="ABC transmembrane type-2" evidence="10">
    <location>
        <begin position="192"/>
        <end position="417"/>
    </location>
</feature>
<keyword evidence="8" id="KW-0175">Coiled coil</keyword>
<evidence type="ECO:0000256" key="7">
    <source>
        <dbReference type="ARBA" id="ARBA00023136"/>
    </source>
</evidence>
<dbReference type="Proteomes" id="UP000587396">
    <property type="component" value="Unassembled WGS sequence"/>
</dbReference>
<feature type="transmembrane region" description="Helical" evidence="9">
    <location>
        <begin position="270"/>
        <end position="299"/>
    </location>
</feature>
<keyword evidence="7 9" id="KW-0472">Membrane</keyword>
<dbReference type="Pfam" id="PF12698">
    <property type="entry name" value="ABC2_membrane_3"/>
    <property type="match status" value="1"/>
</dbReference>
<reference evidence="11 12" key="1">
    <citation type="submission" date="2020-08" db="EMBL/GenBank/DDBJ databases">
        <authorList>
            <person name="Liu C."/>
            <person name="Sun Q."/>
        </authorList>
    </citation>
    <scope>NUCLEOTIDE SEQUENCE [LARGE SCALE GENOMIC DNA]</scope>
    <source>
        <strain evidence="11 12">N22</strain>
    </source>
</reference>
<dbReference type="EMBL" id="JACMSE010000010">
    <property type="protein sequence ID" value="MBC2890174.1"/>
    <property type="molecule type" value="Genomic_DNA"/>
</dbReference>
<evidence type="ECO:0000256" key="9">
    <source>
        <dbReference type="SAM" id="Phobius"/>
    </source>
</evidence>
<evidence type="ECO:0000313" key="11">
    <source>
        <dbReference type="EMBL" id="MBC2890174.1"/>
    </source>
</evidence>
<feature type="coiled-coil region" evidence="8">
    <location>
        <begin position="129"/>
        <end position="163"/>
    </location>
</feature>
<evidence type="ECO:0000313" key="12">
    <source>
        <dbReference type="Proteomes" id="UP000587396"/>
    </source>
</evidence>
<feature type="transmembrane region" description="Helical" evidence="9">
    <location>
        <begin position="305"/>
        <end position="326"/>
    </location>
</feature>
<gene>
    <name evidence="11" type="ORF">H7313_12600</name>
</gene>
<dbReference type="PANTHER" id="PTHR30294">
    <property type="entry name" value="MEMBRANE COMPONENT OF ABC TRANSPORTER YHHJ-RELATED"/>
    <property type="match status" value="1"/>
</dbReference>
<dbReference type="RefSeq" id="WP_185905909.1">
    <property type="nucleotide sequence ID" value="NZ_JACMSE010000010.1"/>
</dbReference>
<comment type="caution">
    <text evidence="11">The sequence shown here is derived from an EMBL/GenBank/DDBJ whole genome shotgun (WGS) entry which is preliminary data.</text>
</comment>
<organism evidence="11 12">
    <name type="scientific">Gordonibacter massiliensis</name>
    <name type="common">ex Traore et al. 2017</name>
    <dbReference type="NCBI Taxonomy" id="1841863"/>
    <lineage>
        <taxon>Bacteria</taxon>
        <taxon>Bacillati</taxon>
        <taxon>Actinomycetota</taxon>
        <taxon>Coriobacteriia</taxon>
        <taxon>Eggerthellales</taxon>
        <taxon>Eggerthellaceae</taxon>
        <taxon>Gordonibacter</taxon>
    </lineage>
</organism>
<comment type="similarity">
    <text evidence="2">Belongs to the ABC-2 integral membrane protein family.</text>
</comment>
<evidence type="ECO:0000256" key="4">
    <source>
        <dbReference type="ARBA" id="ARBA00022475"/>
    </source>
</evidence>
<dbReference type="InterPro" id="IPR051449">
    <property type="entry name" value="ABC-2_transporter_component"/>
</dbReference>
<feature type="transmembrane region" description="Helical" evidence="9">
    <location>
        <begin position="392"/>
        <end position="414"/>
    </location>
</feature>
<feature type="transmembrane region" description="Helical" evidence="9">
    <location>
        <begin position="226"/>
        <end position="249"/>
    </location>
</feature>
<evidence type="ECO:0000256" key="3">
    <source>
        <dbReference type="ARBA" id="ARBA00022448"/>
    </source>
</evidence>
<protein>
    <submittedName>
        <fullName evidence="11">ABC transporter permease</fullName>
    </submittedName>
</protein>
<evidence type="ECO:0000259" key="10">
    <source>
        <dbReference type="PROSITE" id="PS51012"/>
    </source>
</evidence>
<evidence type="ECO:0000256" key="2">
    <source>
        <dbReference type="ARBA" id="ARBA00007783"/>
    </source>
</evidence>